<keyword evidence="1" id="KW-1133">Transmembrane helix</keyword>
<evidence type="ECO:0000313" key="3">
    <source>
        <dbReference type="Proteomes" id="UP001181046"/>
    </source>
</evidence>
<organism evidence="2 3">
    <name type="scientific">Enterococcus xiangfangensis</name>
    <dbReference type="NCBI Taxonomy" id="1296537"/>
    <lineage>
        <taxon>Bacteria</taxon>
        <taxon>Bacillati</taxon>
        <taxon>Bacillota</taxon>
        <taxon>Bacilli</taxon>
        <taxon>Lactobacillales</taxon>
        <taxon>Enterococcaceae</taxon>
        <taxon>Enterococcus</taxon>
    </lineage>
</organism>
<reference evidence="2" key="1">
    <citation type="submission" date="2023-03" db="EMBL/GenBank/DDBJ databases">
        <authorList>
            <person name="Shen W."/>
            <person name="Cai J."/>
        </authorList>
    </citation>
    <scope>NUCLEOTIDE SEQUENCE</scope>
    <source>
        <strain evidence="2">P66-3</strain>
    </source>
</reference>
<proteinExistence type="predicted"/>
<feature type="transmembrane region" description="Helical" evidence="1">
    <location>
        <begin position="7"/>
        <end position="25"/>
    </location>
</feature>
<evidence type="ECO:0000256" key="1">
    <source>
        <dbReference type="SAM" id="Phobius"/>
    </source>
</evidence>
<protein>
    <recommendedName>
        <fullName evidence="4">Integral membrane protein</fullName>
    </recommendedName>
</protein>
<name>A0ABU3F6D3_9ENTE</name>
<keyword evidence="1" id="KW-0812">Transmembrane</keyword>
<dbReference type="Proteomes" id="UP001181046">
    <property type="component" value="Unassembled WGS sequence"/>
</dbReference>
<keyword evidence="1" id="KW-0472">Membrane</keyword>
<comment type="caution">
    <text evidence="2">The sequence shown here is derived from an EMBL/GenBank/DDBJ whole genome shotgun (WGS) entry which is preliminary data.</text>
</comment>
<evidence type="ECO:0008006" key="4">
    <source>
        <dbReference type="Google" id="ProtNLM"/>
    </source>
</evidence>
<gene>
    <name evidence="2" type="ORF">P7H27_00330</name>
</gene>
<feature type="transmembrane region" description="Helical" evidence="1">
    <location>
        <begin position="31"/>
        <end position="48"/>
    </location>
</feature>
<dbReference type="EMBL" id="JARQAJ010000001">
    <property type="protein sequence ID" value="MDT2758228.1"/>
    <property type="molecule type" value="Genomic_DNA"/>
</dbReference>
<accession>A0ABU3F6D3</accession>
<feature type="transmembrane region" description="Helical" evidence="1">
    <location>
        <begin position="87"/>
        <end position="110"/>
    </location>
</feature>
<sequence>MHKKIISLLPFGFYLIPYMHLSLAIDYLFDSLIGIFLFLIVTVTIGFYAKKIRRLSLLILGNLVNILLSCALILLKSPIVDWYHSSSPFVAAVPLIVLFIFAQLTGIFWAHALQKEGAFSIDKGSKN</sequence>
<dbReference type="RefSeq" id="WP_137619609.1">
    <property type="nucleotide sequence ID" value="NZ_BJDX01000014.1"/>
</dbReference>
<feature type="transmembrane region" description="Helical" evidence="1">
    <location>
        <begin position="55"/>
        <end position="75"/>
    </location>
</feature>
<evidence type="ECO:0000313" key="2">
    <source>
        <dbReference type="EMBL" id="MDT2758228.1"/>
    </source>
</evidence>
<keyword evidence="3" id="KW-1185">Reference proteome</keyword>